<reference evidence="9 10" key="1">
    <citation type="submission" date="2024-02" db="EMBL/GenBank/DDBJ databases">
        <title>Herpetosiphon gulosus NBRC 112829.</title>
        <authorList>
            <person name="Ichikawa N."/>
            <person name="Katano-Makiyama Y."/>
            <person name="Hidaka K."/>
        </authorList>
    </citation>
    <scope>NUCLEOTIDE SEQUENCE [LARGE SCALE GENOMIC DNA]</scope>
    <source>
        <strain evidence="9 10">NBRC 112829</strain>
    </source>
</reference>
<gene>
    <name evidence="9" type="primary">pknD_6</name>
    <name evidence="9" type="ORF">Hgul01_00634</name>
</gene>
<name>A0ABP9WUU0_9CHLR</name>
<comment type="caution">
    <text evidence="9">The sequence shown here is derived from an EMBL/GenBank/DDBJ whole genome shotgun (WGS) entry which is preliminary data.</text>
</comment>
<dbReference type="Gene3D" id="1.10.510.10">
    <property type="entry name" value="Transferase(Phosphotransferase) domain 1"/>
    <property type="match status" value="1"/>
</dbReference>
<dbReference type="SUPFAM" id="SSF55797">
    <property type="entry name" value="PR-1-like"/>
    <property type="match status" value="1"/>
</dbReference>
<keyword evidence="7" id="KW-0472">Membrane</keyword>
<feature type="transmembrane region" description="Helical" evidence="7">
    <location>
        <begin position="328"/>
        <end position="348"/>
    </location>
</feature>
<keyword evidence="7" id="KW-0812">Transmembrane</keyword>
<dbReference type="CDD" id="cd05379">
    <property type="entry name" value="CAP_bacterial"/>
    <property type="match status" value="1"/>
</dbReference>
<keyword evidence="4 9" id="KW-0418">Kinase</keyword>
<keyword evidence="3 6" id="KW-0547">Nucleotide-binding</keyword>
<organism evidence="9 10">
    <name type="scientific">Herpetosiphon gulosus</name>
    <dbReference type="NCBI Taxonomy" id="1973496"/>
    <lineage>
        <taxon>Bacteria</taxon>
        <taxon>Bacillati</taxon>
        <taxon>Chloroflexota</taxon>
        <taxon>Chloroflexia</taxon>
        <taxon>Herpetosiphonales</taxon>
        <taxon>Herpetosiphonaceae</taxon>
        <taxon>Herpetosiphon</taxon>
    </lineage>
</organism>
<sequence length="551" mass="59609">MTINCYACQTVVTATDVRCSQCHQPLLLRNRYRVKGLLGQGGFGVVYEAFDVDLARHYAIKLITANSPAMREQVNVEAQILAQHARQLPFIPEIYDIWSDGNVIALVMEFISGTTVGALIETHERIAPNIVEHFLTIMLGQLAQLHALNIIHRDIKPENIKRTADERLVLLDFGIAKRSQSTETAAKAFSLFYASPEQTRGRATDARSDLYSLGATAYHMLTGHAPVPAESRISGHVRLRRPSELADNVPAGLDTLILQLLEPDPNKRPDSAKAALQLLKQPSKATASTNENNTVRGPRVVSSAGQATIALNGAKLPEVAQVKIKPRWYAMGIVSLLIIAGLIGWQVLMTMQSAGAVEATPTSPMIGIINLPSSTPTATSIPATSEPTAEPTLELPTAVIQPSPEPTQVPPTIEPMPEPTPLAPEISQLADLINQFRSQNGVAALTLQPQVLAVAQAHSSDMANNNYFSNSNQAGQTIGDLLRQANYIASFWNVHISAGHSNPQAAFNALINDPALQAELLNPNITEFGIGHAQNAQATYGHYWTVVYSQP</sequence>
<keyword evidence="7" id="KW-1133">Transmembrane helix</keyword>
<evidence type="ECO:0000256" key="4">
    <source>
        <dbReference type="ARBA" id="ARBA00022777"/>
    </source>
</evidence>
<evidence type="ECO:0000256" key="2">
    <source>
        <dbReference type="ARBA" id="ARBA00022679"/>
    </source>
</evidence>
<dbReference type="EC" id="2.7.11.1" evidence="1"/>
<evidence type="ECO:0000256" key="5">
    <source>
        <dbReference type="ARBA" id="ARBA00022840"/>
    </source>
</evidence>
<dbReference type="EMBL" id="BAABRU010000002">
    <property type="protein sequence ID" value="GAA5526854.1"/>
    <property type="molecule type" value="Genomic_DNA"/>
</dbReference>
<evidence type="ECO:0000256" key="7">
    <source>
        <dbReference type="SAM" id="Phobius"/>
    </source>
</evidence>
<protein>
    <recommendedName>
        <fullName evidence="1">non-specific serine/threonine protein kinase</fullName>
        <ecNumber evidence="1">2.7.11.1</ecNumber>
    </recommendedName>
</protein>
<dbReference type="PANTHER" id="PTHR43289:SF6">
    <property type="entry name" value="SERINE_THREONINE-PROTEIN KINASE NEKL-3"/>
    <property type="match status" value="1"/>
</dbReference>
<dbReference type="SMART" id="SM00220">
    <property type="entry name" value="S_TKc"/>
    <property type="match status" value="1"/>
</dbReference>
<dbReference type="Gene3D" id="3.30.200.20">
    <property type="entry name" value="Phosphorylase Kinase, domain 1"/>
    <property type="match status" value="1"/>
</dbReference>
<dbReference type="CDD" id="cd14014">
    <property type="entry name" value="STKc_PknB_like"/>
    <property type="match status" value="1"/>
</dbReference>
<evidence type="ECO:0000313" key="10">
    <source>
        <dbReference type="Proteomes" id="UP001428290"/>
    </source>
</evidence>
<keyword evidence="5 6" id="KW-0067">ATP-binding</keyword>
<dbReference type="Proteomes" id="UP001428290">
    <property type="component" value="Unassembled WGS sequence"/>
</dbReference>
<dbReference type="InterPro" id="IPR017441">
    <property type="entry name" value="Protein_kinase_ATP_BS"/>
</dbReference>
<dbReference type="PROSITE" id="PS50011">
    <property type="entry name" value="PROTEIN_KINASE_DOM"/>
    <property type="match status" value="1"/>
</dbReference>
<evidence type="ECO:0000256" key="3">
    <source>
        <dbReference type="ARBA" id="ARBA00022741"/>
    </source>
</evidence>
<evidence type="ECO:0000256" key="6">
    <source>
        <dbReference type="PROSITE-ProRule" id="PRU10141"/>
    </source>
</evidence>
<dbReference type="RefSeq" id="WP_345720486.1">
    <property type="nucleotide sequence ID" value="NZ_BAABRU010000002.1"/>
</dbReference>
<dbReference type="InterPro" id="IPR011009">
    <property type="entry name" value="Kinase-like_dom_sf"/>
</dbReference>
<feature type="domain" description="Protein kinase" evidence="8">
    <location>
        <begin position="32"/>
        <end position="279"/>
    </location>
</feature>
<evidence type="ECO:0000313" key="9">
    <source>
        <dbReference type="EMBL" id="GAA5526854.1"/>
    </source>
</evidence>
<keyword evidence="10" id="KW-1185">Reference proteome</keyword>
<evidence type="ECO:0000256" key="1">
    <source>
        <dbReference type="ARBA" id="ARBA00012513"/>
    </source>
</evidence>
<dbReference type="Pfam" id="PF00188">
    <property type="entry name" value="CAP"/>
    <property type="match status" value="1"/>
</dbReference>
<proteinExistence type="predicted"/>
<feature type="binding site" evidence="6">
    <location>
        <position position="61"/>
    </location>
    <ligand>
        <name>ATP</name>
        <dbReference type="ChEBI" id="CHEBI:30616"/>
    </ligand>
</feature>
<dbReference type="SUPFAM" id="SSF56112">
    <property type="entry name" value="Protein kinase-like (PK-like)"/>
    <property type="match status" value="1"/>
</dbReference>
<dbReference type="InterPro" id="IPR035940">
    <property type="entry name" value="CAP_sf"/>
</dbReference>
<evidence type="ECO:0000259" key="8">
    <source>
        <dbReference type="PROSITE" id="PS50011"/>
    </source>
</evidence>
<dbReference type="Pfam" id="PF00069">
    <property type="entry name" value="Pkinase"/>
    <property type="match status" value="1"/>
</dbReference>
<dbReference type="GO" id="GO:0016301">
    <property type="term" value="F:kinase activity"/>
    <property type="evidence" value="ECO:0007669"/>
    <property type="project" value="UniProtKB-KW"/>
</dbReference>
<dbReference type="Gene3D" id="3.40.33.10">
    <property type="entry name" value="CAP"/>
    <property type="match status" value="1"/>
</dbReference>
<dbReference type="InterPro" id="IPR014044">
    <property type="entry name" value="CAP_dom"/>
</dbReference>
<accession>A0ABP9WUU0</accession>
<dbReference type="PANTHER" id="PTHR43289">
    <property type="entry name" value="MITOGEN-ACTIVATED PROTEIN KINASE KINASE KINASE 20-RELATED"/>
    <property type="match status" value="1"/>
</dbReference>
<keyword evidence="2" id="KW-0808">Transferase</keyword>
<dbReference type="InterPro" id="IPR000719">
    <property type="entry name" value="Prot_kinase_dom"/>
</dbReference>
<dbReference type="PROSITE" id="PS00107">
    <property type="entry name" value="PROTEIN_KINASE_ATP"/>
    <property type="match status" value="1"/>
</dbReference>